<sequence length="243" mass="26547">MIEVHNLKKHFKAVKAVDDISFVAEDGKITGLLGPNGAGKSTTLKMLYTVLEPDSGKALIDGFDSHKESMTVQSSIGVLTHNAGIYERLTARENICYFGELHGLTGEHLNNRINELVDVLDMEKFIDRRCKGFSQGQKTKVALARALVHKPKNVLLDEPTNGLDVMATRGLREVILRLKEAGHCVLLSSHIMQEVAFLCDEIVIIANGKVVANGSPDDIRNLSNEDNLEDAFVKAIGSEEGLG</sequence>
<evidence type="ECO:0000256" key="1">
    <source>
        <dbReference type="ARBA" id="ARBA00005417"/>
    </source>
</evidence>
<dbReference type="RefSeq" id="WP_109825200.1">
    <property type="nucleotide sequence ID" value="NZ_QGKL01000042.1"/>
</dbReference>
<organism evidence="7 8">
    <name type="scientific">Leucothrix arctica</name>
    <dbReference type="NCBI Taxonomy" id="1481894"/>
    <lineage>
        <taxon>Bacteria</taxon>
        <taxon>Pseudomonadati</taxon>
        <taxon>Pseudomonadota</taxon>
        <taxon>Gammaproteobacteria</taxon>
        <taxon>Thiotrichales</taxon>
        <taxon>Thiotrichaceae</taxon>
        <taxon>Leucothrix</taxon>
    </lineage>
</organism>
<dbReference type="OrthoDB" id="5560252at2"/>
<keyword evidence="8" id="KW-1185">Reference proteome</keyword>
<dbReference type="Proteomes" id="UP000245506">
    <property type="component" value="Unassembled WGS sequence"/>
</dbReference>
<gene>
    <name evidence="7" type="ORF">DKT75_17510</name>
</gene>
<evidence type="ECO:0000259" key="6">
    <source>
        <dbReference type="PROSITE" id="PS50893"/>
    </source>
</evidence>
<keyword evidence="2" id="KW-0813">Transport</keyword>
<accession>A0A317C553</accession>
<dbReference type="SMART" id="SM00382">
    <property type="entry name" value="AAA"/>
    <property type="match status" value="1"/>
</dbReference>
<dbReference type="InterPro" id="IPR017871">
    <property type="entry name" value="ABC_transporter-like_CS"/>
</dbReference>
<dbReference type="Gene3D" id="3.40.50.300">
    <property type="entry name" value="P-loop containing nucleotide triphosphate hydrolases"/>
    <property type="match status" value="1"/>
</dbReference>
<dbReference type="Pfam" id="PF00005">
    <property type="entry name" value="ABC_tran"/>
    <property type="match status" value="1"/>
</dbReference>
<reference evidence="7 8" key="1">
    <citation type="submission" date="2018-05" db="EMBL/GenBank/DDBJ databases">
        <title>Leucothrix arctica sp. nov., isolated from Arctic seawater.</title>
        <authorList>
            <person name="Choi A."/>
            <person name="Baek K."/>
        </authorList>
    </citation>
    <scope>NUCLEOTIDE SEQUENCE [LARGE SCALE GENOMIC DNA]</scope>
    <source>
        <strain evidence="7 8">IMCC9719</strain>
    </source>
</reference>
<protein>
    <submittedName>
        <fullName evidence="7">ABC transporter</fullName>
    </submittedName>
</protein>
<evidence type="ECO:0000256" key="5">
    <source>
        <dbReference type="ARBA" id="ARBA00022840"/>
    </source>
</evidence>
<dbReference type="CDD" id="cd03266">
    <property type="entry name" value="ABC_NatA_sodium_exporter"/>
    <property type="match status" value="1"/>
</dbReference>
<dbReference type="SUPFAM" id="SSF52540">
    <property type="entry name" value="P-loop containing nucleoside triphosphate hydrolases"/>
    <property type="match status" value="1"/>
</dbReference>
<dbReference type="EMBL" id="QGKL01000042">
    <property type="protein sequence ID" value="PWQ93427.1"/>
    <property type="molecule type" value="Genomic_DNA"/>
</dbReference>
<keyword evidence="4" id="KW-0547">Nucleotide-binding</keyword>
<dbReference type="GO" id="GO:0016887">
    <property type="term" value="F:ATP hydrolysis activity"/>
    <property type="evidence" value="ECO:0007669"/>
    <property type="project" value="InterPro"/>
</dbReference>
<proteinExistence type="inferred from homology"/>
<keyword evidence="3" id="KW-0536">Nodulation</keyword>
<keyword evidence="5" id="KW-0067">ATP-binding</keyword>
<dbReference type="PANTHER" id="PTHR42711:SF5">
    <property type="entry name" value="ABC TRANSPORTER ATP-BINDING PROTEIN NATA"/>
    <property type="match status" value="1"/>
</dbReference>
<dbReference type="PROSITE" id="PS00211">
    <property type="entry name" value="ABC_TRANSPORTER_1"/>
    <property type="match status" value="1"/>
</dbReference>
<name>A0A317C553_9GAMM</name>
<dbReference type="InterPro" id="IPR003439">
    <property type="entry name" value="ABC_transporter-like_ATP-bd"/>
</dbReference>
<dbReference type="InterPro" id="IPR050763">
    <property type="entry name" value="ABC_transporter_ATP-binding"/>
</dbReference>
<evidence type="ECO:0000313" key="8">
    <source>
        <dbReference type="Proteomes" id="UP000245506"/>
    </source>
</evidence>
<evidence type="ECO:0000256" key="4">
    <source>
        <dbReference type="ARBA" id="ARBA00022741"/>
    </source>
</evidence>
<dbReference type="AlphaFoldDB" id="A0A317C553"/>
<comment type="caution">
    <text evidence="7">The sequence shown here is derived from an EMBL/GenBank/DDBJ whole genome shotgun (WGS) entry which is preliminary data.</text>
</comment>
<dbReference type="GO" id="GO:0005524">
    <property type="term" value="F:ATP binding"/>
    <property type="evidence" value="ECO:0007669"/>
    <property type="project" value="UniProtKB-KW"/>
</dbReference>
<feature type="domain" description="ABC transporter" evidence="6">
    <location>
        <begin position="2"/>
        <end position="232"/>
    </location>
</feature>
<evidence type="ECO:0000256" key="2">
    <source>
        <dbReference type="ARBA" id="ARBA00022448"/>
    </source>
</evidence>
<dbReference type="InterPro" id="IPR003593">
    <property type="entry name" value="AAA+_ATPase"/>
</dbReference>
<evidence type="ECO:0000256" key="3">
    <source>
        <dbReference type="ARBA" id="ARBA00022458"/>
    </source>
</evidence>
<dbReference type="InterPro" id="IPR027417">
    <property type="entry name" value="P-loop_NTPase"/>
</dbReference>
<comment type="similarity">
    <text evidence="1">Belongs to the ABC transporter superfamily.</text>
</comment>
<dbReference type="PANTHER" id="PTHR42711">
    <property type="entry name" value="ABC TRANSPORTER ATP-BINDING PROTEIN"/>
    <property type="match status" value="1"/>
</dbReference>
<dbReference type="PROSITE" id="PS50893">
    <property type="entry name" value="ABC_TRANSPORTER_2"/>
    <property type="match status" value="1"/>
</dbReference>
<evidence type="ECO:0000313" key="7">
    <source>
        <dbReference type="EMBL" id="PWQ93427.1"/>
    </source>
</evidence>